<evidence type="ECO:0000313" key="4">
    <source>
        <dbReference type="Proteomes" id="UP001500027"/>
    </source>
</evidence>
<dbReference type="SUPFAM" id="SSF56601">
    <property type="entry name" value="beta-lactamase/transpeptidase-like"/>
    <property type="match status" value="1"/>
</dbReference>
<keyword evidence="3" id="KW-0378">Hydrolase</keyword>
<keyword evidence="4" id="KW-1185">Reference proteome</keyword>
<accession>A0ABP8E9I5</accession>
<dbReference type="InterPro" id="IPR012338">
    <property type="entry name" value="Beta-lactam/transpept-like"/>
</dbReference>
<dbReference type="Proteomes" id="UP001500027">
    <property type="component" value="Unassembled WGS sequence"/>
</dbReference>
<evidence type="ECO:0000256" key="1">
    <source>
        <dbReference type="SAM" id="SignalP"/>
    </source>
</evidence>
<feature type="chain" id="PRO_5045549227" evidence="1">
    <location>
        <begin position="21"/>
        <end position="349"/>
    </location>
</feature>
<dbReference type="GO" id="GO:0016787">
    <property type="term" value="F:hydrolase activity"/>
    <property type="evidence" value="ECO:0007669"/>
    <property type="project" value="UniProtKB-KW"/>
</dbReference>
<organism evidence="3 4">
    <name type="scientific">Hyunsoonleella aestuarii</name>
    <dbReference type="NCBI Taxonomy" id="912802"/>
    <lineage>
        <taxon>Bacteria</taxon>
        <taxon>Pseudomonadati</taxon>
        <taxon>Bacteroidota</taxon>
        <taxon>Flavobacteriia</taxon>
        <taxon>Flavobacteriales</taxon>
        <taxon>Flavobacteriaceae</taxon>
    </lineage>
</organism>
<keyword evidence="1" id="KW-0732">Signal</keyword>
<gene>
    <name evidence="3" type="ORF">GCM10022257_09960</name>
</gene>
<dbReference type="InterPro" id="IPR050789">
    <property type="entry name" value="Diverse_Enzym_Activities"/>
</dbReference>
<dbReference type="Gene3D" id="3.40.710.10">
    <property type="entry name" value="DD-peptidase/beta-lactamase superfamily"/>
    <property type="match status" value="1"/>
</dbReference>
<reference evidence="4" key="1">
    <citation type="journal article" date="2019" name="Int. J. Syst. Evol. Microbiol.">
        <title>The Global Catalogue of Microorganisms (GCM) 10K type strain sequencing project: providing services to taxonomists for standard genome sequencing and annotation.</title>
        <authorList>
            <consortium name="The Broad Institute Genomics Platform"/>
            <consortium name="The Broad Institute Genome Sequencing Center for Infectious Disease"/>
            <person name="Wu L."/>
            <person name="Ma J."/>
        </authorList>
    </citation>
    <scope>NUCLEOTIDE SEQUENCE [LARGE SCALE GENOMIC DNA]</scope>
    <source>
        <strain evidence="4">JCM 17452</strain>
    </source>
</reference>
<feature type="domain" description="Beta-lactamase-related" evidence="2">
    <location>
        <begin position="58"/>
        <end position="327"/>
    </location>
</feature>
<dbReference type="PANTHER" id="PTHR43283">
    <property type="entry name" value="BETA-LACTAMASE-RELATED"/>
    <property type="match status" value="1"/>
</dbReference>
<proteinExistence type="predicted"/>
<evidence type="ECO:0000259" key="2">
    <source>
        <dbReference type="Pfam" id="PF00144"/>
    </source>
</evidence>
<feature type="signal peptide" evidence="1">
    <location>
        <begin position="1"/>
        <end position="20"/>
    </location>
</feature>
<name>A0ABP8E9I5_9FLAO</name>
<dbReference type="RefSeq" id="WP_139001175.1">
    <property type="nucleotide sequence ID" value="NZ_BAABAV010000001.1"/>
</dbReference>
<dbReference type="PANTHER" id="PTHR43283:SF7">
    <property type="entry name" value="BETA-LACTAMASE-RELATED DOMAIN-CONTAINING PROTEIN"/>
    <property type="match status" value="1"/>
</dbReference>
<dbReference type="EMBL" id="BAABAV010000001">
    <property type="protein sequence ID" value="GAA4268895.1"/>
    <property type="molecule type" value="Genomic_DNA"/>
</dbReference>
<comment type="caution">
    <text evidence="3">The sequence shown here is derived from an EMBL/GenBank/DDBJ whole genome shotgun (WGS) entry which is preliminary data.</text>
</comment>
<protein>
    <submittedName>
        <fullName evidence="3">Serine hydrolase</fullName>
    </submittedName>
</protein>
<sequence>MKKLLLLFTVLLTITSSVLAQNEWTYNTNSEASGWDSTALMEFNNYIIDSTKVTGLIIIHNGQILFEYGDIEENSYIASCRKSVLAMLYGKYVENGTIDLNKTIEQIGIDDVEGILPVEQKATIKDLISARSGVYHPEGYAGGMQEFAPKRGSVEPGKYWLYSNWDFNVAGYVFEQETQKNIYDEVEKQLAIPLGMQDWNRLLQVKEGDTTKSKYLAYPMWFSTRDMARIGLLMINKGKWNGQQIISENWVDEMIMQRTTYQEINNNVPVFKNTGVNFGYGYMWWLFEDMNDERFNNAYAALGAMGQAIAIYPEVNVVVAYKTKAAYNRINSGQVRLNLLKKAIELYNP</sequence>
<evidence type="ECO:0000313" key="3">
    <source>
        <dbReference type="EMBL" id="GAA4268895.1"/>
    </source>
</evidence>
<dbReference type="InterPro" id="IPR001466">
    <property type="entry name" value="Beta-lactam-related"/>
</dbReference>
<dbReference type="Pfam" id="PF00144">
    <property type="entry name" value="Beta-lactamase"/>
    <property type="match status" value="1"/>
</dbReference>